<dbReference type="AlphaFoldDB" id="A0A9Q1BNG6"/>
<name>A0A9Q1BNG6_HOLLE</name>
<evidence type="ECO:0000313" key="3">
    <source>
        <dbReference type="Proteomes" id="UP001152320"/>
    </source>
</evidence>
<dbReference type="EMBL" id="JAIZAY010000014">
    <property type="protein sequence ID" value="KAJ8030003.1"/>
    <property type="molecule type" value="Genomic_DNA"/>
</dbReference>
<comment type="caution">
    <text evidence="2">The sequence shown here is derived from an EMBL/GenBank/DDBJ whole genome shotgun (WGS) entry which is preliminary data.</text>
</comment>
<evidence type="ECO:0000313" key="2">
    <source>
        <dbReference type="EMBL" id="KAJ8030003.1"/>
    </source>
</evidence>
<accession>A0A9Q1BNG6</accession>
<protein>
    <submittedName>
        <fullName evidence="2">Uncharacterized protein</fullName>
    </submittedName>
</protein>
<feature type="signal peptide" evidence="1">
    <location>
        <begin position="1"/>
        <end position="31"/>
    </location>
</feature>
<keyword evidence="1" id="KW-0732">Signal</keyword>
<sequence>MITGFFIDKMASMKGPFLLLLVGIQLTFYKAEYSGATDWKDCYLGTRRNNDGTMNWVAYEETRKALERNCSQLLPGGFTDKAKRDTLTEKTQDPLLFRELASWEDKKFARNVDSESRNGKFKWTIRKISVQCPLYLDIYLANLR</sequence>
<gene>
    <name evidence="2" type="ORF">HOLleu_29567</name>
</gene>
<dbReference type="Proteomes" id="UP001152320">
    <property type="component" value="Chromosome 14"/>
</dbReference>
<proteinExistence type="predicted"/>
<feature type="chain" id="PRO_5040461499" evidence="1">
    <location>
        <begin position="32"/>
        <end position="144"/>
    </location>
</feature>
<reference evidence="2" key="1">
    <citation type="submission" date="2021-10" db="EMBL/GenBank/DDBJ databases">
        <title>Tropical sea cucumber genome reveals ecological adaptation and Cuvierian tubules defense mechanism.</title>
        <authorList>
            <person name="Chen T."/>
        </authorList>
    </citation>
    <scope>NUCLEOTIDE SEQUENCE</scope>
    <source>
        <strain evidence="2">Nanhai2018</strain>
        <tissue evidence="2">Muscle</tissue>
    </source>
</reference>
<evidence type="ECO:0000256" key="1">
    <source>
        <dbReference type="SAM" id="SignalP"/>
    </source>
</evidence>
<keyword evidence="3" id="KW-1185">Reference proteome</keyword>
<organism evidence="2 3">
    <name type="scientific">Holothuria leucospilota</name>
    <name type="common">Black long sea cucumber</name>
    <name type="synonym">Mertensiothuria leucospilota</name>
    <dbReference type="NCBI Taxonomy" id="206669"/>
    <lineage>
        <taxon>Eukaryota</taxon>
        <taxon>Metazoa</taxon>
        <taxon>Echinodermata</taxon>
        <taxon>Eleutherozoa</taxon>
        <taxon>Echinozoa</taxon>
        <taxon>Holothuroidea</taxon>
        <taxon>Aspidochirotacea</taxon>
        <taxon>Aspidochirotida</taxon>
        <taxon>Holothuriidae</taxon>
        <taxon>Holothuria</taxon>
    </lineage>
</organism>